<keyword evidence="2" id="KW-1185">Reference proteome</keyword>
<organism evidence="1 2">
    <name type="scientific">Devosia riboflavina</name>
    <dbReference type="NCBI Taxonomy" id="46914"/>
    <lineage>
        <taxon>Bacteria</taxon>
        <taxon>Pseudomonadati</taxon>
        <taxon>Pseudomonadota</taxon>
        <taxon>Alphaproteobacteria</taxon>
        <taxon>Hyphomicrobiales</taxon>
        <taxon>Devosiaceae</taxon>
        <taxon>Devosia</taxon>
    </lineage>
</organism>
<dbReference type="AlphaFoldDB" id="A0A087M0C9"/>
<dbReference type="EMBL" id="JQGC01000014">
    <property type="protein sequence ID" value="KFL30332.1"/>
    <property type="molecule type" value="Genomic_DNA"/>
</dbReference>
<dbReference type="Proteomes" id="UP000028981">
    <property type="component" value="Unassembled WGS sequence"/>
</dbReference>
<evidence type="ECO:0000313" key="1">
    <source>
        <dbReference type="EMBL" id="KFL30332.1"/>
    </source>
</evidence>
<evidence type="ECO:0000313" key="2">
    <source>
        <dbReference type="Proteomes" id="UP000028981"/>
    </source>
</evidence>
<accession>A0A087M0C9</accession>
<dbReference type="OrthoDB" id="7951145at2"/>
<proteinExistence type="predicted"/>
<protein>
    <submittedName>
        <fullName evidence="1">Uncharacterized protein</fullName>
    </submittedName>
</protein>
<dbReference type="RefSeq" id="WP_035084407.1">
    <property type="nucleotide sequence ID" value="NZ_JQGC01000014.1"/>
</dbReference>
<name>A0A087M0C9_9HYPH</name>
<sequence>MDWQIIAIVLIAATTLVAFVRSEKRQKFAAMAAQARHFATAPAYRHRASGTVAPAPAYIPMGLSPSDRMFLQSIAKTAKNKD</sequence>
<gene>
    <name evidence="1" type="ORF">JP75_15385</name>
</gene>
<comment type="caution">
    <text evidence="1">The sequence shown here is derived from an EMBL/GenBank/DDBJ whole genome shotgun (WGS) entry which is preliminary data.</text>
</comment>
<reference evidence="1 2" key="1">
    <citation type="submission" date="2014-08" db="EMBL/GenBank/DDBJ databases">
        <authorList>
            <person name="Hassan Y.I."/>
            <person name="Lepp D."/>
            <person name="Zhou T."/>
        </authorList>
    </citation>
    <scope>NUCLEOTIDE SEQUENCE [LARGE SCALE GENOMIC DNA]</scope>
    <source>
        <strain evidence="1 2">IFO13584</strain>
    </source>
</reference>